<evidence type="ECO:0000313" key="3">
    <source>
        <dbReference type="Proteomes" id="UP000191342"/>
    </source>
</evidence>
<evidence type="ECO:0000313" key="2">
    <source>
        <dbReference type="EMBL" id="OQE27015.1"/>
    </source>
</evidence>
<dbReference type="InterPro" id="IPR036226">
    <property type="entry name" value="LipOase_C_sf"/>
</dbReference>
<name>A0A1V6TKV6_9EURO</name>
<dbReference type="STRING" id="254877.A0A1V6TKV6"/>
<feature type="region of interest" description="Disordered" evidence="1">
    <location>
        <begin position="43"/>
        <end position="71"/>
    </location>
</feature>
<dbReference type="OrthoDB" id="407298at2759"/>
<organism evidence="2 3">
    <name type="scientific">Penicillium flavigenum</name>
    <dbReference type="NCBI Taxonomy" id="254877"/>
    <lineage>
        <taxon>Eukaryota</taxon>
        <taxon>Fungi</taxon>
        <taxon>Dikarya</taxon>
        <taxon>Ascomycota</taxon>
        <taxon>Pezizomycotina</taxon>
        <taxon>Eurotiomycetes</taxon>
        <taxon>Eurotiomycetidae</taxon>
        <taxon>Eurotiales</taxon>
        <taxon>Aspergillaceae</taxon>
        <taxon>Penicillium</taxon>
    </lineage>
</organism>
<accession>A0A1V6TKV6</accession>
<dbReference type="AlphaFoldDB" id="A0A1V6TKV6"/>
<protein>
    <submittedName>
        <fullName evidence="2">Uncharacterized protein</fullName>
    </submittedName>
</protein>
<evidence type="ECO:0000256" key="1">
    <source>
        <dbReference type="SAM" id="MobiDB-lite"/>
    </source>
</evidence>
<dbReference type="SUPFAM" id="SSF48484">
    <property type="entry name" value="Lipoxigenase"/>
    <property type="match status" value="1"/>
</dbReference>
<gene>
    <name evidence="2" type="ORF">PENFLA_c006G02703</name>
</gene>
<reference evidence="3" key="1">
    <citation type="journal article" date="2017" name="Nat. Microbiol.">
        <title>Global analysis of biosynthetic gene clusters reveals vast potential of secondary metabolite production in Penicillium species.</title>
        <authorList>
            <person name="Nielsen J.C."/>
            <person name="Grijseels S."/>
            <person name="Prigent S."/>
            <person name="Ji B."/>
            <person name="Dainat J."/>
            <person name="Nielsen K.F."/>
            <person name="Frisvad J.C."/>
            <person name="Workman M."/>
            <person name="Nielsen J."/>
        </authorList>
    </citation>
    <scope>NUCLEOTIDE SEQUENCE [LARGE SCALE GENOMIC DNA]</scope>
    <source>
        <strain evidence="3">IBT 14082</strain>
    </source>
</reference>
<dbReference type="Proteomes" id="UP000191342">
    <property type="component" value="Unassembled WGS sequence"/>
</dbReference>
<proteinExistence type="predicted"/>
<dbReference type="EMBL" id="MLQL01000006">
    <property type="protein sequence ID" value="OQE27015.1"/>
    <property type="molecule type" value="Genomic_DNA"/>
</dbReference>
<sequence length="343" mass="39261">MFKGNGLGTPEQLAVNGIDSGVFINELANIEILPRSLKSLSDGEKKSFGQNPENLHWKAHEQGPSPMREGTYRGTKLALTKAYDLIEQRFMSFMDVANFEPLVPSPLSREEKQKFFAFTNGSDGTPDARTKLEDVESYNRKARGSTHRQYIFDLPNVGDLEDWYSDNRFCQQQFTGANPTTIELASDSWIHHFIQAANAPEDSEAKQNITDLKDNCREPLYMQDYSYFREAVGLDPTAVIKSAFDKPDDKVKGSQLYPLAIVVDWRGTADRSVTIYNRELMKRKDLRSGSENNWQKGKIIEEAHDWPWRYGELPYRLRPLLRALTYPFQSSENLRAMQRLAST</sequence>
<comment type="caution">
    <text evidence="2">The sequence shown here is derived from an EMBL/GenBank/DDBJ whole genome shotgun (WGS) entry which is preliminary data.</text>
</comment>
<keyword evidence="3" id="KW-1185">Reference proteome</keyword>